<proteinExistence type="inferred from homology"/>
<dbReference type="InterPro" id="IPR002401">
    <property type="entry name" value="Cyt_P450_E_grp-I"/>
</dbReference>
<name>B7QBT7_IXOSC</name>
<dbReference type="PRINTS" id="PR00463">
    <property type="entry name" value="EP450I"/>
</dbReference>
<dbReference type="VEuPathDB" id="VectorBase:ISCI022699"/>
<dbReference type="InterPro" id="IPR017972">
    <property type="entry name" value="Cyt_P450_CS"/>
</dbReference>
<feature type="binding site" description="axial binding residue" evidence="9">
    <location>
        <position position="139"/>
    </location>
    <ligand>
        <name>heme</name>
        <dbReference type="ChEBI" id="CHEBI:30413"/>
    </ligand>
    <ligandPart>
        <name>Fe</name>
        <dbReference type="ChEBI" id="CHEBI:18248"/>
    </ligandPart>
</feature>
<keyword evidence="13" id="KW-1185">Reference proteome</keyword>
<dbReference type="VEuPathDB" id="VectorBase:ISCP_003952"/>
<evidence type="ECO:0000256" key="4">
    <source>
        <dbReference type="ARBA" id="ARBA00022617"/>
    </source>
</evidence>
<evidence type="ECO:0000256" key="9">
    <source>
        <dbReference type="PIRSR" id="PIRSR602401-1"/>
    </source>
</evidence>
<comment type="similarity">
    <text evidence="3 10">Belongs to the cytochrome P450 family.</text>
</comment>
<evidence type="ECO:0000313" key="12">
    <source>
        <dbReference type="EnsemblMetazoa" id="ISCW022699-PA"/>
    </source>
</evidence>
<evidence type="ECO:0000256" key="7">
    <source>
        <dbReference type="ARBA" id="ARBA00023033"/>
    </source>
</evidence>
<sequence>GHDTTAVGISWALYMIGLHHHVQERIQTELENIFGTDTERNATMNDIRSMKYLECVLKESQRLFPSVPLIARLLQQDWKYDKYIMPKGTVCLVSIYSLHRDPDAFPNPEEFIPERFLPENCTGRHPFAYVPFSAGPRNCIGQRFAMMEMKTLVSRILRNFTLHSMDQRDKVQLAAELVLRPRDGLRIKLKCRKKT</sequence>
<dbReference type="PANTHER" id="PTHR24291:SF189">
    <property type="entry name" value="CYTOCHROME P450 4C3-RELATED"/>
    <property type="match status" value="1"/>
</dbReference>
<keyword evidence="10 11" id="KW-0560">Oxidoreductase</keyword>
<comment type="subcellular location">
    <subcellularLocation>
        <location evidence="2">Endoplasmic reticulum membrane</location>
    </subcellularLocation>
</comment>
<dbReference type="PaxDb" id="6945-B7QBT7"/>
<dbReference type="EMBL" id="DS903494">
    <property type="protein sequence ID" value="EEC16309.1"/>
    <property type="molecule type" value="Genomic_DNA"/>
</dbReference>
<accession>B7QBT7</accession>
<dbReference type="InterPro" id="IPR036396">
    <property type="entry name" value="Cyt_P450_sf"/>
</dbReference>
<dbReference type="STRING" id="6945.B7QBT7"/>
<keyword evidence="5" id="KW-0256">Endoplasmic reticulum</keyword>
<keyword evidence="8" id="KW-0472">Membrane</keyword>
<dbReference type="HOGENOM" id="CLU_001570_5_7_1"/>
<evidence type="ECO:0000256" key="8">
    <source>
        <dbReference type="ARBA" id="ARBA00023136"/>
    </source>
</evidence>
<dbReference type="Proteomes" id="UP000001555">
    <property type="component" value="Unassembled WGS sequence"/>
</dbReference>
<evidence type="ECO:0000256" key="1">
    <source>
        <dbReference type="ARBA" id="ARBA00001971"/>
    </source>
</evidence>
<evidence type="ECO:0000256" key="3">
    <source>
        <dbReference type="ARBA" id="ARBA00010617"/>
    </source>
</evidence>
<evidence type="ECO:0000313" key="11">
    <source>
        <dbReference type="EMBL" id="EEC16309.1"/>
    </source>
</evidence>
<dbReference type="OrthoDB" id="1470350at2759"/>
<dbReference type="EMBL" id="ABJB010089453">
    <property type="status" value="NOT_ANNOTATED_CDS"/>
    <property type="molecule type" value="Genomic_DNA"/>
</dbReference>
<dbReference type="InterPro" id="IPR001128">
    <property type="entry name" value="Cyt_P450"/>
</dbReference>
<dbReference type="PRINTS" id="PR00385">
    <property type="entry name" value="P450"/>
</dbReference>
<evidence type="ECO:0000256" key="6">
    <source>
        <dbReference type="ARBA" id="ARBA00023004"/>
    </source>
</evidence>
<dbReference type="Gene3D" id="1.10.630.10">
    <property type="entry name" value="Cytochrome P450"/>
    <property type="match status" value="1"/>
</dbReference>
<feature type="non-terminal residue" evidence="11">
    <location>
        <position position="1"/>
    </location>
</feature>
<reference evidence="11 13" key="1">
    <citation type="submission" date="2008-03" db="EMBL/GenBank/DDBJ databases">
        <title>Annotation of Ixodes scapularis.</title>
        <authorList>
            <consortium name="Ixodes scapularis Genome Project Consortium"/>
            <person name="Caler E."/>
            <person name="Hannick L.I."/>
            <person name="Bidwell S."/>
            <person name="Joardar V."/>
            <person name="Thiagarajan M."/>
            <person name="Amedeo P."/>
            <person name="Galinsky K.J."/>
            <person name="Schobel S."/>
            <person name="Inman J."/>
            <person name="Hostetler J."/>
            <person name="Miller J."/>
            <person name="Hammond M."/>
            <person name="Megy K."/>
            <person name="Lawson D."/>
            <person name="Kodira C."/>
            <person name="Sutton G."/>
            <person name="Meyer J."/>
            <person name="Hill C.A."/>
            <person name="Birren B."/>
            <person name="Nene V."/>
            <person name="Collins F."/>
            <person name="Alarcon-Chaidez F."/>
            <person name="Wikel S."/>
            <person name="Strausberg R."/>
        </authorList>
    </citation>
    <scope>NUCLEOTIDE SEQUENCE [LARGE SCALE GENOMIC DNA]</scope>
    <source>
        <strain evidence="13">Wikel</strain>
        <strain evidence="11">Wikel colony</strain>
    </source>
</reference>
<dbReference type="AlphaFoldDB" id="B7QBT7"/>
<dbReference type="EnsemblMetazoa" id="ISCW022699-RA">
    <property type="protein sequence ID" value="ISCW022699-PA"/>
    <property type="gene ID" value="ISCW022699"/>
</dbReference>
<keyword evidence="6 9" id="KW-0408">Iron</keyword>
<keyword evidence="9 10" id="KW-0479">Metal-binding</keyword>
<dbReference type="VEuPathDB" id="VectorBase:ISCW022699"/>
<comment type="cofactor">
    <cofactor evidence="1 9">
        <name>heme</name>
        <dbReference type="ChEBI" id="CHEBI:30413"/>
    </cofactor>
</comment>
<dbReference type="PANTHER" id="PTHR24291">
    <property type="entry name" value="CYTOCHROME P450 FAMILY 4"/>
    <property type="match status" value="1"/>
</dbReference>
<reference evidence="12" key="2">
    <citation type="submission" date="2020-05" db="UniProtKB">
        <authorList>
            <consortium name="EnsemblMetazoa"/>
        </authorList>
    </citation>
    <scope>IDENTIFICATION</scope>
    <source>
        <strain evidence="12">wikel</strain>
    </source>
</reference>
<organism>
    <name type="scientific">Ixodes scapularis</name>
    <name type="common">Black-legged tick</name>
    <name type="synonym">Deer tick</name>
    <dbReference type="NCBI Taxonomy" id="6945"/>
    <lineage>
        <taxon>Eukaryota</taxon>
        <taxon>Metazoa</taxon>
        <taxon>Ecdysozoa</taxon>
        <taxon>Arthropoda</taxon>
        <taxon>Chelicerata</taxon>
        <taxon>Arachnida</taxon>
        <taxon>Acari</taxon>
        <taxon>Parasitiformes</taxon>
        <taxon>Ixodida</taxon>
        <taxon>Ixodoidea</taxon>
        <taxon>Ixodidae</taxon>
        <taxon>Ixodinae</taxon>
        <taxon>Ixodes</taxon>
    </lineage>
</organism>
<keyword evidence="4 9" id="KW-0349">Heme</keyword>
<dbReference type="GO" id="GO:0005789">
    <property type="term" value="C:endoplasmic reticulum membrane"/>
    <property type="evidence" value="ECO:0007669"/>
    <property type="project" value="UniProtKB-SubCell"/>
</dbReference>
<dbReference type="GO" id="GO:0016712">
    <property type="term" value="F:oxidoreductase activity, acting on paired donors, with incorporation or reduction of molecular oxygen, reduced flavin or flavoprotein as one donor, and incorporation of one atom of oxygen"/>
    <property type="evidence" value="ECO:0007669"/>
    <property type="project" value="UniProtKB-EC"/>
</dbReference>
<evidence type="ECO:0000256" key="10">
    <source>
        <dbReference type="RuleBase" id="RU000461"/>
    </source>
</evidence>
<dbReference type="EC" id="1.14.14.1" evidence="11"/>
<evidence type="ECO:0000256" key="5">
    <source>
        <dbReference type="ARBA" id="ARBA00022824"/>
    </source>
</evidence>
<gene>
    <name evidence="11" type="ORF">IscW_ISCW022699</name>
</gene>
<dbReference type="SUPFAM" id="SSF48264">
    <property type="entry name" value="Cytochrome P450"/>
    <property type="match status" value="1"/>
</dbReference>
<dbReference type="GO" id="GO:0005506">
    <property type="term" value="F:iron ion binding"/>
    <property type="evidence" value="ECO:0007669"/>
    <property type="project" value="InterPro"/>
</dbReference>
<dbReference type="PROSITE" id="PS00086">
    <property type="entry name" value="CYTOCHROME_P450"/>
    <property type="match status" value="1"/>
</dbReference>
<dbReference type="GO" id="GO:0020037">
    <property type="term" value="F:heme binding"/>
    <property type="evidence" value="ECO:0007669"/>
    <property type="project" value="InterPro"/>
</dbReference>
<dbReference type="Pfam" id="PF00067">
    <property type="entry name" value="p450"/>
    <property type="match status" value="1"/>
</dbReference>
<protein>
    <submittedName>
        <fullName evidence="11 12">Cytochrome P450, putative</fullName>
        <ecNumber evidence="11">1.14.14.1</ecNumber>
    </submittedName>
</protein>
<keyword evidence="7 10" id="KW-0503">Monooxygenase</keyword>
<evidence type="ECO:0000256" key="2">
    <source>
        <dbReference type="ARBA" id="ARBA00004586"/>
    </source>
</evidence>
<evidence type="ECO:0000313" key="13">
    <source>
        <dbReference type="Proteomes" id="UP000001555"/>
    </source>
</evidence>
<dbReference type="InterPro" id="IPR050196">
    <property type="entry name" value="Cytochrome_P450_Monoox"/>
</dbReference>